<evidence type="ECO:0000313" key="2">
    <source>
        <dbReference type="EMBL" id="GAB1312455.1"/>
    </source>
</evidence>
<accession>A0ABQ0G3V9</accession>
<dbReference type="PANTHER" id="PTHR24148">
    <property type="entry name" value="ANKYRIN REPEAT DOMAIN-CONTAINING PROTEIN 39 HOMOLOG-RELATED"/>
    <property type="match status" value="1"/>
</dbReference>
<protein>
    <recommendedName>
        <fullName evidence="4">Heterokaryon incompatibility domain-containing protein</fullName>
    </recommendedName>
</protein>
<dbReference type="Proteomes" id="UP001628179">
    <property type="component" value="Unassembled WGS sequence"/>
</dbReference>
<organism evidence="2 3">
    <name type="scientific">Madurella fahalii</name>
    <dbReference type="NCBI Taxonomy" id="1157608"/>
    <lineage>
        <taxon>Eukaryota</taxon>
        <taxon>Fungi</taxon>
        <taxon>Dikarya</taxon>
        <taxon>Ascomycota</taxon>
        <taxon>Pezizomycotina</taxon>
        <taxon>Sordariomycetes</taxon>
        <taxon>Sordariomycetidae</taxon>
        <taxon>Sordariales</taxon>
        <taxon>Sordariales incertae sedis</taxon>
        <taxon>Madurella</taxon>
    </lineage>
</organism>
<keyword evidence="3" id="KW-1185">Reference proteome</keyword>
<dbReference type="RefSeq" id="XP_070914188.1">
    <property type="nucleotide sequence ID" value="XM_071058087.1"/>
</dbReference>
<evidence type="ECO:0008006" key="4">
    <source>
        <dbReference type="Google" id="ProtNLM"/>
    </source>
</evidence>
<feature type="region of interest" description="Disordered" evidence="1">
    <location>
        <begin position="367"/>
        <end position="394"/>
    </location>
</feature>
<comment type="caution">
    <text evidence="2">The sequence shown here is derived from an EMBL/GenBank/DDBJ whole genome shotgun (WGS) entry which is preliminary data.</text>
</comment>
<name>A0ABQ0G3V9_9PEZI</name>
<evidence type="ECO:0000256" key="1">
    <source>
        <dbReference type="SAM" id="MobiDB-lite"/>
    </source>
</evidence>
<dbReference type="GeneID" id="98173410"/>
<gene>
    <name evidence="2" type="ORF">MFIFM68171_02665</name>
</gene>
<evidence type="ECO:0000313" key="3">
    <source>
        <dbReference type="Proteomes" id="UP001628179"/>
    </source>
</evidence>
<proteinExistence type="predicted"/>
<dbReference type="InterPro" id="IPR052895">
    <property type="entry name" value="HetReg/Transcr_Mod"/>
</dbReference>
<sequence>MSFIYSRAQKVVAWLGVREFSDRNSLTRIMSAEWKNGVSHQLAPALAEGTKLHRSAPPDRGTLYRVARSAYWTRLWIVQEACLAYSLLIVFGAKVWAFDEMEGWSVWKAVVSESPGGRNVPGFGAMLQLAQARSSKFTDDMKFERLVERFAKQACTDRRDRVYGLLGLANDVHAFVVDYDRSFYDIWKDAVKFVFFRARAMEGSWHPRPETNPVLQNVSAILEQERRISLMRTAGIIQAALDGRVGEELKLSKNAGRLVNPNGENGQLQDSEGLVIRAIGYLAGQIVQLGPEYTSLMGSFRAQQDWLDSWEESYSLPADFEVLRKTNEDYMARLVDFGDEELRQIRELRHPDTIAWFADGGIRPLRSSRRSHEENNENRQSKDGESDNHSPKDPRICLGTNHIISLVPSEARIGDFIVRFWNCDAAIVVRPSCPGPWHSNSLPPYFNVVGKADVAKARNEKDQAAPGRDITAESSLALSPNIFYERDVTRPTAPGNGTENFIMPQGAVYVDMDFPTLQHISEHISTP</sequence>
<dbReference type="EMBL" id="BAAFSV010000001">
    <property type="protein sequence ID" value="GAB1312455.1"/>
    <property type="molecule type" value="Genomic_DNA"/>
</dbReference>
<feature type="compositionally biased region" description="Basic and acidic residues" evidence="1">
    <location>
        <begin position="370"/>
        <end position="394"/>
    </location>
</feature>
<reference evidence="2 3" key="1">
    <citation type="submission" date="2024-09" db="EMBL/GenBank/DDBJ databases">
        <title>Itraconazole resistance in Madurella fahalii resulting from another homologue of gene encoding cytochrome P450 14-alpha sterol demethylase (CYP51).</title>
        <authorList>
            <person name="Yoshioka I."/>
            <person name="Fahal A.H."/>
            <person name="Kaneko S."/>
            <person name="Yaguchi T."/>
        </authorList>
    </citation>
    <scope>NUCLEOTIDE SEQUENCE [LARGE SCALE GENOMIC DNA]</scope>
    <source>
        <strain evidence="2 3">IFM 68171</strain>
    </source>
</reference>
<dbReference type="PANTHER" id="PTHR24148:SF64">
    <property type="entry name" value="HETEROKARYON INCOMPATIBILITY DOMAIN-CONTAINING PROTEIN"/>
    <property type="match status" value="1"/>
</dbReference>